<evidence type="ECO:0000256" key="1">
    <source>
        <dbReference type="SAM" id="Phobius"/>
    </source>
</evidence>
<proteinExistence type="predicted"/>
<feature type="transmembrane region" description="Helical" evidence="1">
    <location>
        <begin position="6"/>
        <end position="21"/>
    </location>
</feature>
<dbReference type="RefSeq" id="WP_307356725.1">
    <property type="nucleotide sequence ID" value="NZ_BAAACJ010000042.1"/>
</dbReference>
<reference evidence="2 3" key="1">
    <citation type="submission" date="2023-07" db="EMBL/GenBank/DDBJ databases">
        <title>Genomic Encyclopedia of Type Strains, Phase IV (KMG-IV): sequencing the most valuable type-strain genomes for metagenomic binning, comparative biology and taxonomic classification.</title>
        <authorList>
            <person name="Goeker M."/>
        </authorList>
    </citation>
    <scope>NUCLEOTIDE SEQUENCE [LARGE SCALE GENOMIC DNA]</scope>
    <source>
        <strain evidence="2 3">DSM 1400</strain>
    </source>
</reference>
<keyword evidence="1" id="KW-1133">Transmembrane helix</keyword>
<evidence type="ECO:0000313" key="3">
    <source>
        <dbReference type="Proteomes" id="UP001224418"/>
    </source>
</evidence>
<evidence type="ECO:0000313" key="2">
    <source>
        <dbReference type="EMBL" id="MDQ0480652.1"/>
    </source>
</evidence>
<protein>
    <submittedName>
        <fullName evidence="2">Uncharacterized protein</fullName>
    </submittedName>
</protein>
<dbReference type="EMBL" id="JAUSWN010000024">
    <property type="protein sequence ID" value="MDQ0480652.1"/>
    <property type="molecule type" value="Genomic_DNA"/>
</dbReference>
<keyword evidence="1" id="KW-0472">Membrane</keyword>
<organism evidence="2 3">
    <name type="scientific">Hathewaya limosa</name>
    <name type="common">Clostridium limosum</name>
    <dbReference type="NCBI Taxonomy" id="1536"/>
    <lineage>
        <taxon>Bacteria</taxon>
        <taxon>Bacillati</taxon>
        <taxon>Bacillota</taxon>
        <taxon>Clostridia</taxon>
        <taxon>Eubacteriales</taxon>
        <taxon>Clostridiaceae</taxon>
        <taxon>Hathewaya</taxon>
    </lineage>
</organism>
<feature type="transmembrane region" description="Helical" evidence="1">
    <location>
        <begin position="28"/>
        <end position="46"/>
    </location>
</feature>
<name>A0ABU0JU70_HATLI</name>
<keyword evidence="3" id="KW-1185">Reference proteome</keyword>
<feature type="transmembrane region" description="Helical" evidence="1">
    <location>
        <begin position="337"/>
        <end position="356"/>
    </location>
</feature>
<sequence>MMFLPTIIIGTIVFLFCFYFNKKNMFKLTLIFFIIGFFITGIVYLIDLDDQIIDTEVWSGNIEDVEHKEEWDEFHPQREETYTTTDSKGNTITKIKIIPAYTEHHKAINKIQTTDNGWITVYEDLDGKVSFSDKFPNTKEELLKFYPIGKETVSIHTYENKVQASYSIYNHKDIDLDKYRDLPKYPNEMKNLIEIDRFIGSIPNKDKVMETLNKVNSELNNNSNKKQINLIFVNLGDKSSDYGFALQDYWKCGNKNDFIICFGSRGEKVTWAYPFSWADSEKSEKLKIDVRNYMLKANLKSDFTKVIEDINPMIKRNFQRKEFADFNYLNVELSTKAYIYIAILNLITGVGIMYCCREM</sequence>
<comment type="caution">
    <text evidence="2">The sequence shown here is derived from an EMBL/GenBank/DDBJ whole genome shotgun (WGS) entry which is preliminary data.</text>
</comment>
<gene>
    <name evidence="2" type="ORF">QOZ93_002401</name>
</gene>
<dbReference type="Proteomes" id="UP001224418">
    <property type="component" value="Unassembled WGS sequence"/>
</dbReference>
<keyword evidence="1" id="KW-0812">Transmembrane</keyword>
<accession>A0ABU0JU70</accession>